<evidence type="ECO:0000313" key="2">
    <source>
        <dbReference type="Proteomes" id="UP000707071"/>
    </source>
</evidence>
<protein>
    <submittedName>
        <fullName evidence="1">Uncharacterized protein</fullName>
    </submittedName>
</protein>
<dbReference type="AlphaFoldDB" id="A0A9P7TYB5"/>
<sequence length="212" mass="23305">MPLNGSLEASSIYITLNTRRRAGTYVGLPLTQLLRSFLPNSVADLPKHWGLTLTDPHMKAAFHHANNLLGSWEYEEKVAKPDQSGTLVVLVLVGKAKNHSRIMEVIRGIPADGSPSKRTGEFFTCRIWVKDVLVSLHERREIVLPGTIDELEKMAVKEGLQYTDLIADGRGAMVINKTPFQGATTINKPSCQVATIMNKSSCQGATVIDEHS</sequence>
<evidence type="ECO:0000313" key="1">
    <source>
        <dbReference type="EMBL" id="KAG6285905.1"/>
    </source>
</evidence>
<reference evidence="1 2" key="1">
    <citation type="journal article" date="2020" name="bioRxiv">
        <title>Whole genome comparisons of ergot fungi reveals the divergence and evolution of species within the genus Claviceps are the result of varying mechanisms driving genome evolution and host range expansion.</title>
        <authorList>
            <person name="Wyka S.A."/>
            <person name="Mondo S.J."/>
            <person name="Liu M."/>
            <person name="Dettman J."/>
            <person name="Nalam V."/>
            <person name="Broders K.D."/>
        </authorList>
    </citation>
    <scope>NUCLEOTIDE SEQUENCE [LARGE SCALE GENOMIC DNA]</scope>
    <source>
        <strain evidence="1 2">Clav52</strain>
    </source>
</reference>
<gene>
    <name evidence="1" type="ORF">E4U09_006998</name>
</gene>
<proteinExistence type="predicted"/>
<dbReference type="Pfam" id="PF21858">
    <property type="entry name" value="DUF6914"/>
    <property type="match status" value="1"/>
</dbReference>
<organism evidence="1 2">
    <name type="scientific">Claviceps aff. purpurea</name>
    <dbReference type="NCBI Taxonomy" id="1967640"/>
    <lineage>
        <taxon>Eukaryota</taxon>
        <taxon>Fungi</taxon>
        <taxon>Dikarya</taxon>
        <taxon>Ascomycota</taxon>
        <taxon>Pezizomycotina</taxon>
        <taxon>Sordariomycetes</taxon>
        <taxon>Hypocreomycetidae</taxon>
        <taxon>Hypocreales</taxon>
        <taxon>Clavicipitaceae</taxon>
        <taxon>Claviceps</taxon>
    </lineage>
</organism>
<dbReference type="Proteomes" id="UP000707071">
    <property type="component" value="Unassembled WGS sequence"/>
</dbReference>
<accession>A0A9P7TYB5</accession>
<keyword evidence="2" id="KW-1185">Reference proteome</keyword>
<comment type="caution">
    <text evidence="1">The sequence shown here is derived from an EMBL/GenBank/DDBJ whole genome shotgun (WGS) entry which is preliminary data.</text>
</comment>
<dbReference type="EMBL" id="SRRH01000678">
    <property type="protein sequence ID" value="KAG6285905.1"/>
    <property type="molecule type" value="Genomic_DNA"/>
</dbReference>
<name>A0A9P7TYB5_9HYPO</name>
<dbReference type="InterPro" id="IPR054208">
    <property type="entry name" value="DUF6914"/>
</dbReference>